<proteinExistence type="inferred from homology"/>
<dbReference type="InterPro" id="IPR005064">
    <property type="entry name" value="BUG"/>
</dbReference>
<dbReference type="EMBL" id="CP042304">
    <property type="protein sequence ID" value="QDZ11984.1"/>
    <property type="molecule type" value="Genomic_DNA"/>
</dbReference>
<dbReference type="PANTHER" id="PTHR42928">
    <property type="entry name" value="TRICARBOXYLATE-BINDING PROTEIN"/>
    <property type="match status" value="1"/>
</dbReference>
<dbReference type="CDD" id="cd13578">
    <property type="entry name" value="PBP2_Bug27"/>
    <property type="match status" value="1"/>
</dbReference>
<dbReference type="SUPFAM" id="SSF53850">
    <property type="entry name" value="Periplasmic binding protein-like II"/>
    <property type="match status" value="1"/>
</dbReference>
<dbReference type="KEGG" id="dea:FPZ08_15260"/>
<name>A0A5B8LWF9_9HYPH</name>
<dbReference type="Gene3D" id="3.40.190.10">
    <property type="entry name" value="Periplasmic binding protein-like II"/>
    <property type="match status" value="1"/>
</dbReference>
<dbReference type="AlphaFoldDB" id="A0A5B8LWF9"/>
<dbReference type="Proteomes" id="UP000315364">
    <property type="component" value="Chromosome"/>
</dbReference>
<organism evidence="3 4">
    <name type="scientific">Devosia ginsengisoli</name>
    <dbReference type="NCBI Taxonomy" id="400770"/>
    <lineage>
        <taxon>Bacteria</taxon>
        <taxon>Pseudomonadati</taxon>
        <taxon>Pseudomonadota</taxon>
        <taxon>Alphaproteobacteria</taxon>
        <taxon>Hyphomicrobiales</taxon>
        <taxon>Devosiaceae</taxon>
        <taxon>Devosia</taxon>
    </lineage>
</organism>
<evidence type="ECO:0000313" key="3">
    <source>
        <dbReference type="EMBL" id="QDZ11984.1"/>
    </source>
</evidence>
<feature type="region of interest" description="Disordered" evidence="2">
    <location>
        <begin position="1"/>
        <end position="20"/>
    </location>
</feature>
<gene>
    <name evidence="3" type="ORF">FPZ08_15260</name>
</gene>
<accession>A0A5B8LWF9</accession>
<dbReference type="OrthoDB" id="7375033at2"/>
<sequence length="367" mass="38422">MDGVSEACPRMGHDTAHHHSQASTFLHGASASLHSQGEEIMNKFKLLTGSVAALGTALVLLGASGATAQDYPNKPIRLVVPFNAGGGIDTTARFMADKLGEELGTDIIVENIGGGGGSLGAAEVHRSAGDGYTLLYHSSSGPAQAAVRDDLPYDWFADFIPVSQVTAFASAIVVGPNFPADTMEEFIAEVKAHPGEYSYASSGNTTAVHLLSELFKTKAGLDLIHIPYQSTGAATADLISGRVSMVIDGLPARSNDIKAGTLKAFAVTTAERSVLLPDLPTLQETGIDLVDVYWTGVFAPKGTPPEVVDKLAAAIAKVMHEPEMVDKLLEVGTDAVGSTPEEFAALSQATYDLYRGVVEDNPALLEE</sequence>
<evidence type="ECO:0000256" key="2">
    <source>
        <dbReference type="SAM" id="MobiDB-lite"/>
    </source>
</evidence>
<keyword evidence="4" id="KW-1185">Reference proteome</keyword>
<evidence type="ECO:0000256" key="1">
    <source>
        <dbReference type="ARBA" id="ARBA00006987"/>
    </source>
</evidence>
<dbReference type="Gene3D" id="3.40.190.150">
    <property type="entry name" value="Bordetella uptake gene, domain 1"/>
    <property type="match status" value="1"/>
</dbReference>
<evidence type="ECO:0000313" key="4">
    <source>
        <dbReference type="Proteomes" id="UP000315364"/>
    </source>
</evidence>
<comment type="similarity">
    <text evidence="1">Belongs to the UPF0065 (bug) family.</text>
</comment>
<reference evidence="3 4" key="1">
    <citation type="submission" date="2019-07" db="EMBL/GenBank/DDBJ databases">
        <title>Full genome sequence of Devosia sp. Gsoil 520.</title>
        <authorList>
            <person name="Im W.-T."/>
        </authorList>
    </citation>
    <scope>NUCLEOTIDE SEQUENCE [LARGE SCALE GENOMIC DNA]</scope>
    <source>
        <strain evidence="3 4">Gsoil 520</strain>
    </source>
</reference>
<dbReference type="InterPro" id="IPR042100">
    <property type="entry name" value="Bug_dom1"/>
</dbReference>
<dbReference type="PANTHER" id="PTHR42928:SF5">
    <property type="entry name" value="BLR1237 PROTEIN"/>
    <property type="match status" value="1"/>
</dbReference>
<dbReference type="Pfam" id="PF03401">
    <property type="entry name" value="TctC"/>
    <property type="match status" value="1"/>
</dbReference>
<protein>
    <submittedName>
        <fullName evidence="3">Tripartite tricarboxylate transporter substrate binding protein</fullName>
    </submittedName>
</protein>
<dbReference type="PIRSF" id="PIRSF017082">
    <property type="entry name" value="YflP"/>
    <property type="match status" value="1"/>
</dbReference>